<dbReference type="PANTHER" id="PTHR30572">
    <property type="entry name" value="MEMBRANE COMPONENT OF TRANSPORTER-RELATED"/>
    <property type="match status" value="1"/>
</dbReference>
<feature type="transmembrane region" description="Helical" evidence="1">
    <location>
        <begin position="525"/>
        <end position="547"/>
    </location>
</feature>
<feature type="transmembrane region" description="Helical" evidence="1">
    <location>
        <begin position="482"/>
        <end position="504"/>
    </location>
</feature>
<keyword evidence="1" id="KW-0472">Membrane</keyword>
<evidence type="ECO:0008006" key="4">
    <source>
        <dbReference type="Google" id="ProtNLM"/>
    </source>
</evidence>
<feature type="transmembrane region" description="Helical" evidence="1">
    <location>
        <begin position="325"/>
        <end position="346"/>
    </location>
</feature>
<keyword evidence="1" id="KW-1133">Transmembrane helix</keyword>
<dbReference type="EMBL" id="AP010968">
    <property type="protein sequence ID" value="BAJ25988.1"/>
    <property type="molecule type" value="Genomic_DNA"/>
</dbReference>
<feature type="transmembrane region" description="Helical" evidence="1">
    <location>
        <begin position="864"/>
        <end position="890"/>
    </location>
</feature>
<proteinExistence type="predicted"/>
<dbReference type="STRING" id="452652.KSE_01370"/>
<feature type="transmembrane region" description="Helical" evidence="1">
    <location>
        <begin position="367"/>
        <end position="393"/>
    </location>
</feature>
<dbReference type="Proteomes" id="UP000007076">
    <property type="component" value="Chromosome"/>
</dbReference>
<evidence type="ECO:0000256" key="1">
    <source>
        <dbReference type="SAM" id="Phobius"/>
    </source>
</evidence>
<feature type="transmembrane region" description="Helical" evidence="1">
    <location>
        <begin position="769"/>
        <end position="792"/>
    </location>
</feature>
<dbReference type="AlphaFoldDB" id="E4N457"/>
<organism evidence="2 3">
    <name type="scientific">Kitasatospora setae (strain ATCC 33774 / DSM 43861 / JCM 3304 / KCC A-0304 / NBRC 14216 / KM-6054)</name>
    <name type="common">Streptomyces setae</name>
    <dbReference type="NCBI Taxonomy" id="452652"/>
    <lineage>
        <taxon>Bacteria</taxon>
        <taxon>Bacillati</taxon>
        <taxon>Actinomycetota</taxon>
        <taxon>Actinomycetes</taxon>
        <taxon>Kitasatosporales</taxon>
        <taxon>Streptomycetaceae</taxon>
        <taxon>Kitasatospora</taxon>
    </lineage>
</organism>
<protein>
    <recommendedName>
        <fullName evidence="4">ABC3 transporter permease protein domain-containing protein</fullName>
    </recommendedName>
</protein>
<keyword evidence="3" id="KW-1185">Reference proteome</keyword>
<feature type="transmembrane region" description="Helical" evidence="1">
    <location>
        <begin position="444"/>
        <end position="462"/>
    </location>
</feature>
<evidence type="ECO:0000313" key="3">
    <source>
        <dbReference type="Proteomes" id="UP000007076"/>
    </source>
</evidence>
<dbReference type="HOGENOM" id="CLU_013835_0_0_11"/>
<sequence length="905" mass="91210">MAPWVRTRLRAVRVSTWLTAALVLVAVFLAAGLPRALDRAADGALRERLASGGRDGAVVTATSLRLGAQGGGSPALQLDVLAQELERRVTDPLRPTGLGAVYGSTTRADRSLPGPGLPRPNGMAPVLGLAYLHGVGGRAALAAGRWPAAVADGADFEVALSEPVARTFGVSVGAVLDAGTDASMSPPRHFRATVVGVFAAADPASPFWAGTDCLVEACLSSTVALGERIRYWRAAALVGPGELADLGFWSGKSPQDFVRVPVDVSAARADRLPRWRAAVGSLTGGPERTALQVAAGRPDVQVRSRLSELLETAAERQSAVAPLTVLGPAGAAGVGLTVLLLAAALAAERRAGELRLLRARGASRGGVLRRLLGESAATALPAAVLGTALALLVLPSPRWGAAVLAAGVTAAVALLVFPLRAALFPERGTEPGTEPGAAAGRRRVVAELSALALAAGAVVAVRRRGVAPAGAGVDPLLVGAPLLIALVGALLLARLLPPLVGAASRRAARRRGAVGFLALARASRPAVLPLLALLLAVSTAGFGATVLESVDAGRLRAVRAETGADARVTARTVLPDGFGRAAGELPDVRAGVSAWTDRAASVAKPDGTVLAEVTLLVVDPQQYAALARRNGQPAIDPRPLAGGGPDGVPALVTPGLAGRLGAGPHPLHTGQSVLPFRLAGVLPAGGGPALGAGEAVVLPVGQASERVAALGRSNLWLGTGTPRADRLRELLRRLDPASAPESGAYAVRTGAEESERLAADPLQRSAARVFGWSVLAAGAFAALAVLLTLARSGPERAALLARLRTMGLRPRQGLAVVLLESLPTALAAAVAGALLAVGTTVLLGPALDLSALVGAPATGGVSPSAAAVLTWSLALAALFAATVAAEALVAGRRQIGTELRAGDAR</sequence>
<feature type="transmembrane region" description="Helical" evidence="1">
    <location>
        <begin position="399"/>
        <end position="423"/>
    </location>
</feature>
<dbReference type="GO" id="GO:0005886">
    <property type="term" value="C:plasma membrane"/>
    <property type="evidence" value="ECO:0007669"/>
    <property type="project" value="TreeGrafter"/>
</dbReference>
<dbReference type="eggNOG" id="COG0577">
    <property type="taxonomic scope" value="Bacteria"/>
</dbReference>
<name>E4N457_KITSK</name>
<accession>E4N457</accession>
<dbReference type="InterPro" id="IPR050250">
    <property type="entry name" value="Macrolide_Exporter_MacB"/>
</dbReference>
<dbReference type="KEGG" id="ksk:KSE_01370"/>
<dbReference type="PANTHER" id="PTHR30572:SF4">
    <property type="entry name" value="ABC TRANSPORTER PERMEASE YTRF"/>
    <property type="match status" value="1"/>
</dbReference>
<dbReference type="PATRIC" id="fig|452652.3.peg.128"/>
<feature type="transmembrane region" description="Helical" evidence="1">
    <location>
        <begin position="813"/>
        <end position="844"/>
    </location>
</feature>
<gene>
    <name evidence="2" type="ordered locus">KSE_01370</name>
</gene>
<reference evidence="2 3" key="1">
    <citation type="journal article" date="2010" name="DNA Res.">
        <title>Genome sequence of Kitasatospora setae NBRC 14216T: an evolutionary snapshot of the family Streptomycetaceae.</title>
        <authorList>
            <person name="Ichikawa N."/>
            <person name="Oguchi A."/>
            <person name="Ikeda H."/>
            <person name="Ishikawa J."/>
            <person name="Kitani S."/>
            <person name="Watanabe Y."/>
            <person name="Nakamura S."/>
            <person name="Katano Y."/>
            <person name="Kishi E."/>
            <person name="Sasagawa M."/>
            <person name="Ankai A."/>
            <person name="Fukui S."/>
            <person name="Hashimoto Y."/>
            <person name="Kamata S."/>
            <person name="Otoguro M."/>
            <person name="Tanikawa S."/>
            <person name="Nihira T."/>
            <person name="Horinouchi S."/>
            <person name="Ohnishi Y."/>
            <person name="Hayakawa M."/>
            <person name="Kuzuyama T."/>
            <person name="Arisawa A."/>
            <person name="Nomoto F."/>
            <person name="Miura H."/>
            <person name="Takahashi Y."/>
            <person name="Fujita N."/>
        </authorList>
    </citation>
    <scope>NUCLEOTIDE SEQUENCE [LARGE SCALE GENOMIC DNA]</scope>
    <source>
        <strain evidence="3">ATCC 33774 / DSM 43861 / JCM 3304 / KCC A-0304 / NBRC 14216 / KM-6054</strain>
    </source>
</reference>
<evidence type="ECO:0000313" key="2">
    <source>
        <dbReference type="EMBL" id="BAJ25988.1"/>
    </source>
</evidence>
<dbReference type="GO" id="GO:0022857">
    <property type="term" value="F:transmembrane transporter activity"/>
    <property type="evidence" value="ECO:0007669"/>
    <property type="project" value="TreeGrafter"/>
</dbReference>
<keyword evidence="1" id="KW-0812">Transmembrane</keyword>